<comment type="subcellular location">
    <subcellularLocation>
        <location evidence="1">Cell membrane</location>
        <topology evidence="1">Multi-pass membrane protein</topology>
    </subcellularLocation>
</comment>
<evidence type="ECO:0000313" key="13">
    <source>
        <dbReference type="RefSeq" id="XP_004697270.1"/>
    </source>
</evidence>
<name>A0ABM0ICY1_ECHTE</name>
<keyword evidence="5 10" id="KW-1133">Transmembrane helix</keyword>
<evidence type="ECO:0000256" key="8">
    <source>
        <dbReference type="ARBA" id="ARBA00023170"/>
    </source>
</evidence>
<dbReference type="RefSeq" id="XP_004697270.1">
    <property type="nucleotide sequence ID" value="XM_004697213.1"/>
</dbReference>
<dbReference type="InterPro" id="IPR017452">
    <property type="entry name" value="GPCR_Rhodpsn_7TM"/>
</dbReference>
<dbReference type="PRINTS" id="PR00237">
    <property type="entry name" value="GPCRRHODOPSN"/>
</dbReference>
<evidence type="ECO:0000256" key="9">
    <source>
        <dbReference type="ARBA" id="ARBA00023224"/>
    </source>
</evidence>
<dbReference type="Proteomes" id="UP000694863">
    <property type="component" value="Unplaced"/>
</dbReference>
<dbReference type="PROSITE" id="PS50262">
    <property type="entry name" value="G_PROTEIN_RECEP_F1_2"/>
    <property type="match status" value="1"/>
</dbReference>
<sequence>MPNSTTVTEFLLTGFSDVWEFRVLHAILFLLMYLATLTGNLLIVTVITVDQRLHTPMYFFILNLSVWDMCYISVSVPKACVIFLLNNRVISLVGCAAQIFLIILCAYAELLLLTIMARDRYVAICQPLHYHVIMTPRVCVQMTLASVLSGLVYAGVHTGNTFHLSFCHSNVVHQFFCDIPSLLKLSCSDTLTNEILIFASSMIVAGGCFSFITLSYVHIFSTVLKFPTRGERRKAFSTCIPHILIVIVFLGSGAAVYLKPTSNSPLIQDMIISVFYSVIPPLLNPVIYSLRNKQIKEALRRVMKRTLTSFKKTIIISIHSYLDCKS</sequence>
<dbReference type="InterPro" id="IPR000276">
    <property type="entry name" value="GPCR_Rhodpsn"/>
</dbReference>
<feature type="transmembrane region" description="Helical" evidence="10">
    <location>
        <begin position="138"/>
        <end position="156"/>
    </location>
</feature>
<evidence type="ECO:0000256" key="4">
    <source>
        <dbReference type="ARBA" id="ARBA00022725"/>
    </source>
</evidence>
<dbReference type="InterPro" id="IPR000725">
    <property type="entry name" value="Olfact_rcpt"/>
</dbReference>
<keyword evidence="12" id="KW-1185">Reference proteome</keyword>
<dbReference type="Pfam" id="PF13853">
    <property type="entry name" value="7tm_4"/>
    <property type="match status" value="1"/>
</dbReference>
<feature type="transmembrane region" description="Helical" evidence="10">
    <location>
        <begin position="195"/>
        <end position="219"/>
    </location>
</feature>
<evidence type="ECO:0000256" key="6">
    <source>
        <dbReference type="ARBA" id="ARBA00023040"/>
    </source>
</evidence>
<accession>A0ABM0ICY1</accession>
<dbReference type="SUPFAM" id="SSF81321">
    <property type="entry name" value="Family A G protein-coupled receptor-like"/>
    <property type="match status" value="1"/>
</dbReference>
<dbReference type="InterPro" id="IPR050516">
    <property type="entry name" value="Olfactory_GPCR"/>
</dbReference>
<keyword evidence="8" id="KW-0675">Receptor</keyword>
<dbReference type="Gene3D" id="1.20.1070.10">
    <property type="entry name" value="Rhodopsin 7-helix transmembrane proteins"/>
    <property type="match status" value="1"/>
</dbReference>
<dbReference type="PANTHER" id="PTHR26452">
    <property type="entry name" value="OLFACTORY RECEPTOR"/>
    <property type="match status" value="1"/>
</dbReference>
<keyword evidence="6" id="KW-0297">G-protein coupled receptor</keyword>
<keyword evidence="7 10" id="KW-0472">Membrane</keyword>
<evidence type="ECO:0000256" key="10">
    <source>
        <dbReference type="SAM" id="Phobius"/>
    </source>
</evidence>
<keyword evidence="3 10" id="KW-0812">Transmembrane</keyword>
<evidence type="ECO:0000256" key="1">
    <source>
        <dbReference type="ARBA" id="ARBA00004651"/>
    </source>
</evidence>
<evidence type="ECO:0000256" key="2">
    <source>
        <dbReference type="ARBA" id="ARBA00022475"/>
    </source>
</evidence>
<dbReference type="GeneID" id="101662703"/>
<keyword evidence="4" id="KW-0552">Olfaction</keyword>
<evidence type="ECO:0000256" key="5">
    <source>
        <dbReference type="ARBA" id="ARBA00022989"/>
    </source>
</evidence>
<keyword evidence="4" id="KW-0716">Sensory transduction</keyword>
<feature type="transmembrane region" description="Helical" evidence="10">
    <location>
        <begin position="23"/>
        <end position="47"/>
    </location>
</feature>
<reference evidence="13" key="1">
    <citation type="submission" date="2025-08" db="UniProtKB">
        <authorList>
            <consortium name="RefSeq"/>
        </authorList>
    </citation>
    <scope>IDENTIFICATION</scope>
</reference>
<dbReference type="CDD" id="cd15227">
    <property type="entry name" value="7tmA_OR14-like"/>
    <property type="match status" value="1"/>
</dbReference>
<evidence type="ECO:0000256" key="3">
    <source>
        <dbReference type="ARBA" id="ARBA00022692"/>
    </source>
</evidence>
<protein>
    <submittedName>
        <fullName evidence="13">Olfactory receptor 14C36-like</fullName>
    </submittedName>
</protein>
<gene>
    <name evidence="13" type="primary">LOC101662703</name>
</gene>
<keyword evidence="2" id="KW-1003">Cell membrane</keyword>
<feature type="transmembrane region" description="Helical" evidence="10">
    <location>
        <begin position="270"/>
        <end position="290"/>
    </location>
</feature>
<feature type="transmembrane region" description="Helical" evidence="10">
    <location>
        <begin position="239"/>
        <end position="258"/>
    </location>
</feature>
<evidence type="ECO:0000259" key="11">
    <source>
        <dbReference type="PROSITE" id="PS50262"/>
    </source>
</evidence>
<evidence type="ECO:0000256" key="7">
    <source>
        <dbReference type="ARBA" id="ARBA00023136"/>
    </source>
</evidence>
<feature type="transmembrane region" description="Helical" evidence="10">
    <location>
        <begin position="59"/>
        <end position="84"/>
    </location>
</feature>
<evidence type="ECO:0000313" key="12">
    <source>
        <dbReference type="Proteomes" id="UP000694863"/>
    </source>
</evidence>
<keyword evidence="9" id="KW-0807">Transducer</keyword>
<organism evidence="12 13">
    <name type="scientific">Echinops telfairi</name>
    <name type="common">Lesser hedgehog tenrec</name>
    <dbReference type="NCBI Taxonomy" id="9371"/>
    <lineage>
        <taxon>Eukaryota</taxon>
        <taxon>Metazoa</taxon>
        <taxon>Chordata</taxon>
        <taxon>Craniata</taxon>
        <taxon>Vertebrata</taxon>
        <taxon>Euteleostomi</taxon>
        <taxon>Mammalia</taxon>
        <taxon>Eutheria</taxon>
        <taxon>Afrotheria</taxon>
        <taxon>Tenrecidae</taxon>
        <taxon>Tenrecinae</taxon>
        <taxon>Echinops</taxon>
    </lineage>
</organism>
<proteinExistence type="predicted"/>
<feature type="domain" description="G-protein coupled receptors family 1 profile" evidence="11">
    <location>
        <begin position="39"/>
        <end position="288"/>
    </location>
</feature>
<feature type="transmembrane region" description="Helical" evidence="10">
    <location>
        <begin position="90"/>
        <end position="117"/>
    </location>
</feature>
<dbReference type="PRINTS" id="PR00245">
    <property type="entry name" value="OLFACTORYR"/>
</dbReference>